<evidence type="ECO:0000256" key="1">
    <source>
        <dbReference type="SAM" id="MobiDB-lite"/>
    </source>
</evidence>
<keyword evidence="3" id="KW-1185">Reference proteome</keyword>
<comment type="caution">
    <text evidence="2">The sequence shown here is derived from an EMBL/GenBank/DDBJ whole genome shotgun (WGS) entry which is preliminary data.</text>
</comment>
<evidence type="ECO:0000313" key="3">
    <source>
        <dbReference type="Proteomes" id="UP000288216"/>
    </source>
</evidence>
<proteinExistence type="predicted"/>
<reference evidence="2 3" key="1">
    <citation type="journal article" date="2018" name="Nat. Ecol. Evol.">
        <title>Shark genomes provide insights into elasmobranch evolution and the origin of vertebrates.</title>
        <authorList>
            <person name="Hara Y"/>
            <person name="Yamaguchi K"/>
            <person name="Onimaru K"/>
            <person name="Kadota M"/>
            <person name="Koyanagi M"/>
            <person name="Keeley SD"/>
            <person name="Tatsumi K"/>
            <person name="Tanaka K"/>
            <person name="Motone F"/>
            <person name="Kageyama Y"/>
            <person name="Nozu R"/>
            <person name="Adachi N"/>
            <person name="Nishimura O"/>
            <person name="Nakagawa R"/>
            <person name="Tanegashima C"/>
            <person name="Kiyatake I"/>
            <person name="Matsumoto R"/>
            <person name="Murakumo K"/>
            <person name="Nishida K"/>
            <person name="Terakita A"/>
            <person name="Kuratani S"/>
            <person name="Sato K"/>
            <person name="Hyodo S Kuraku.S."/>
        </authorList>
    </citation>
    <scope>NUCLEOTIDE SEQUENCE [LARGE SCALE GENOMIC DNA]</scope>
</reference>
<dbReference type="AlphaFoldDB" id="A0A401QDE1"/>
<dbReference type="EMBL" id="BFAA01029708">
    <property type="protein sequence ID" value="GCB83418.1"/>
    <property type="molecule type" value="Genomic_DNA"/>
</dbReference>
<dbReference type="Proteomes" id="UP000288216">
    <property type="component" value="Unassembled WGS sequence"/>
</dbReference>
<protein>
    <submittedName>
        <fullName evidence="2">Uncharacterized protein</fullName>
    </submittedName>
</protein>
<dbReference type="OrthoDB" id="10058437at2759"/>
<evidence type="ECO:0000313" key="2">
    <source>
        <dbReference type="EMBL" id="GCB83418.1"/>
    </source>
</evidence>
<organism evidence="2 3">
    <name type="scientific">Scyliorhinus torazame</name>
    <name type="common">Cloudy catshark</name>
    <name type="synonym">Catulus torazame</name>
    <dbReference type="NCBI Taxonomy" id="75743"/>
    <lineage>
        <taxon>Eukaryota</taxon>
        <taxon>Metazoa</taxon>
        <taxon>Chordata</taxon>
        <taxon>Craniata</taxon>
        <taxon>Vertebrata</taxon>
        <taxon>Chondrichthyes</taxon>
        <taxon>Elasmobranchii</taxon>
        <taxon>Galeomorphii</taxon>
        <taxon>Galeoidea</taxon>
        <taxon>Carcharhiniformes</taxon>
        <taxon>Scyliorhinidae</taxon>
        <taxon>Scyliorhinus</taxon>
    </lineage>
</organism>
<name>A0A401QDE1_SCYTO</name>
<feature type="region of interest" description="Disordered" evidence="1">
    <location>
        <begin position="163"/>
        <end position="182"/>
    </location>
</feature>
<sequence>MFFLFAGQIDFGQEASASRKKEHTFLKKETEKQGKTFEVLIREKLRYKPKKCYGCGKMLLDAQLVLKTQDVREYYGSCRTKHLAFQESNVYFHLLEKCVGKKYGSFAQHNFTVPDAVMVCLTSTQITMLKDMNIIQDAGDTEPQDKMGEVAFGQSKPAQCEEAEEIKIPPVLNPRPASHVSK</sequence>
<accession>A0A401QDE1</accession>
<gene>
    <name evidence="2" type="ORF">scyTo_0023472</name>
</gene>